<evidence type="ECO:0000256" key="4">
    <source>
        <dbReference type="ARBA" id="ARBA00022729"/>
    </source>
</evidence>
<keyword evidence="7 8" id="KW-0472">Membrane</keyword>
<reference evidence="11 12" key="1">
    <citation type="journal article" date="2020" name="Nature">
        <title>Six reference-quality genomes reveal evolution of bat adaptations.</title>
        <authorList>
            <person name="Jebb D."/>
            <person name="Huang Z."/>
            <person name="Pippel M."/>
            <person name="Hughes G.M."/>
            <person name="Lavrichenko K."/>
            <person name="Devanna P."/>
            <person name="Winkler S."/>
            <person name="Jermiin L.S."/>
            <person name="Skirmuntt E.C."/>
            <person name="Katzourakis A."/>
            <person name="Burkitt-Gray L."/>
            <person name="Ray D.A."/>
            <person name="Sullivan K.A.M."/>
            <person name="Roscito J.G."/>
            <person name="Kirilenko B.M."/>
            <person name="Davalos L.M."/>
            <person name="Corthals A.P."/>
            <person name="Power M.L."/>
            <person name="Jones G."/>
            <person name="Ransome R.D."/>
            <person name="Dechmann D.K.N."/>
            <person name="Locatelli A.G."/>
            <person name="Puechmaille S.J."/>
            <person name="Fedrigo O."/>
            <person name="Jarvis E.D."/>
            <person name="Hiller M."/>
            <person name="Vernes S.C."/>
            <person name="Myers E.W."/>
            <person name="Teeling E.C."/>
        </authorList>
    </citation>
    <scope>NUCLEOTIDE SEQUENCE [LARGE SCALE GENOMIC DNA]</scope>
    <source>
        <strain evidence="11">MMyoMyo1</strain>
        <tissue evidence="11">Flight muscle</tissue>
    </source>
</reference>
<keyword evidence="6 8" id="KW-1133">Transmembrane helix</keyword>
<dbReference type="PANTHER" id="PTHR22811">
    <property type="entry name" value="TRANSMEMBRANE EMP24 DOMAIN-CONTAINING PROTEIN"/>
    <property type="match status" value="1"/>
</dbReference>
<feature type="domain" description="GOLD" evidence="10">
    <location>
        <begin position="18"/>
        <end position="106"/>
    </location>
</feature>
<evidence type="ECO:0000256" key="6">
    <source>
        <dbReference type="ARBA" id="ARBA00022989"/>
    </source>
</evidence>
<evidence type="ECO:0000313" key="11">
    <source>
        <dbReference type="EMBL" id="KAF6320228.1"/>
    </source>
</evidence>
<dbReference type="VEuPathDB" id="HostDB:LOC118649641"/>
<proteinExistence type="inferred from homology"/>
<gene>
    <name evidence="11" type="ORF">mMyoMyo1_019219</name>
</gene>
<dbReference type="InterPro" id="IPR009038">
    <property type="entry name" value="GOLD_dom"/>
</dbReference>
<accession>A0A7J7V5A5</accession>
<evidence type="ECO:0000256" key="2">
    <source>
        <dbReference type="ARBA" id="ARBA00007104"/>
    </source>
</evidence>
<keyword evidence="4 9" id="KW-0732">Signal</keyword>
<dbReference type="GO" id="GO:0005789">
    <property type="term" value="C:endoplasmic reticulum membrane"/>
    <property type="evidence" value="ECO:0007669"/>
    <property type="project" value="UniProtKB-SubCell"/>
</dbReference>
<dbReference type="AlphaFoldDB" id="A0A7J7V5A5"/>
<evidence type="ECO:0000259" key="10">
    <source>
        <dbReference type="SMART" id="SM01190"/>
    </source>
</evidence>
<evidence type="ECO:0000256" key="5">
    <source>
        <dbReference type="ARBA" id="ARBA00022824"/>
    </source>
</evidence>
<dbReference type="VEuPathDB" id="HostDB:GeneID_118665868"/>
<keyword evidence="3 8" id="KW-0812">Transmembrane</keyword>
<evidence type="ECO:0000256" key="9">
    <source>
        <dbReference type="SAM" id="SignalP"/>
    </source>
</evidence>
<evidence type="ECO:0000256" key="8">
    <source>
        <dbReference type="SAM" id="Phobius"/>
    </source>
</evidence>
<comment type="similarity">
    <text evidence="2">Belongs to the EMP24/GP25L family.</text>
</comment>
<evidence type="ECO:0000256" key="3">
    <source>
        <dbReference type="ARBA" id="ARBA00022692"/>
    </source>
</evidence>
<dbReference type="InterPro" id="IPR015720">
    <property type="entry name" value="Emp24-like"/>
</dbReference>
<comment type="caution">
    <text evidence="11">The sequence shown here is derived from an EMBL/GenBank/DDBJ whole genome shotgun (WGS) entry which is preliminary data.</text>
</comment>
<evidence type="ECO:0000256" key="7">
    <source>
        <dbReference type="ARBA" id="ARBA00023136"/>
    </source>
</evidence>
<dbReference type="Proteomes" id="UP000527355">
    <property type="component" value="Unassembled WGS sequence"/>
</dbReference>
<keyword evidence="5" id="KW-0256">Endoplasmic reticulum</keyword>
<dbReference type="EMBL" id="JABWUV010000011">
    <property type="protein sequence ID" value="KAF6320228.1"/>
    <property type="molecule type" value="Genomic_DNA"/>
</dbReference>
<feature type="chain" id="PRO_5029691688" evidence="9">
    <location>
        <begin position="19"/>
        <end position="111"/>
    </location>
</feature>
<feature type="signal peptide" evidence="9">
    <location>
        <begin position="1"/>
        <end position="18"/>
    </location>
</feature>
<dbReference type="Pfam" id="PF01105">
    <property type="entry name" value="EMP24_GP25L"/>
    <property type="match status" value="1"/>
</dbReference>
<protein>
    <submittedName>
        <fullName evidence="11">Transmembrane p24 trafficking protein 4</fullName>
    </submittedName>
</protein>
<evidence type="ECO:0000313" key="12">
    <source>
        <dbReference type="Proteomes" id="UP000527355"/>
    </source>
</evidence>
<comment type="subcellular location">
    <subcellularLocation>
        <location evidence="1">Endoplasmic reticulum membrane</location>
        <topology evidence="1">Single-pass type I membrane protein</topology>
    </subcellularLocation>
</comment>
<sequence length="111" mass="13407">MGWPAFLLLSLCAVGVRGLYFHIGETEKRCFIEEIPDETMVIGNYRTQMWDKQIQKEQDYQRYREERFRLTSESTNQRVLWWSITQTVILILTGIWQMRHLKSFFEAKKLV</sequence>
<feature type="transmembrane region" description="Helical" evidence="8">
    <location>
        <begin position="79"/>
        <end position="98"/>
    </location>
</feature>
<keyword evidence="12" id="KW-1185">Reference proteome</keyword>
<dbReference type="SMART" id="SM01190">
    <property type="entry name" value="EMP24_GP25L"/>
    <property type="match status" value="1"/>
</dbReference>
<evidence type="ECO:0000256" key="1">
    <source>
        <dbReference type="ARBA" id="ARBA00004115"/>
    </source>
</evidence>
<name>A0A7J7V5A5_MYOMY</name>
<organism evidence="11 12">
    <name type="scientific">Myotis myotis</name>
    <name type="common">Greater mouse-eared bat</name>
    <name type="synonym">Vespertilio myotis</name>
    <dbReference type="NCBI Taxonomy" id="51298"/>
    <lineage>
        <taxon>Eukaryota</taxon>
        <taxon>Metazoa</taxon>
        <taxon>Chordata</taxon>
        <taxon>Craniata</taxon>
        <taxon>Vertebrata</taxon>
        <taxon>Euteleostomi</taxon>
        <taxon>Mammalia</taxon>
        <taxon>Eutheria</taxon>
        <taxon>Laurasiatheria</taxon>
        <taxon>Chiroptera</taxon>
        <taxon>Yangochiroptera</taxon>
        <taxon>Vespertilionidae</taxon>
        <taxon>Myotis</taxon>
    </lineage>
</organism>